<dbReference type="InterPro" id="IPR043502">
    <property type="entry name" value="DNA/RNA_pol_sf"/>
</dbReference>
<protein>
    <recommendedName>
        <fullName evidence="2">Reverse transcriptase domain-containing protein</fullName>
    </recommendedName>
</protein>
<dbReference type="PANTHER" id="PTHR33116">
    <property type="entry name" value="REVERSE TRANSCRIPTASE ZINC-BINDING DOMAIN-CONTAINING PROTEIN-RELATED-RELATED"/>
    <property type="match status" value="1"/>
</dbReference>
<dbReference type="InterPro" id="IPR000477">
    <property type="entry name" value="RT_dom"/>
</dbReference>
<reference evidence="3 4" key="1">
    <citation type="submission" date="2024-04" db="EMBL/GenBank/DDBJ databases">
        <authorList>
            <person name="Fracassetti M."/>
        </authorList>
    </citation>
    <scope>NUCLEOTIDE SEQUENCE [LARGE SCALE GENOMIC DNA]</scope>
</reference>
<dbReference type="PROSITE" id="PS50878">
    <property type="entry name" value="RT_POL"/>
    <property type="match status" value="1"/>
</dbReference>
<sequence>MQVSSRCAVKIDLKKAFDSVHWGYLSCVMVLMGFPRDFIEWILVCLNSAFFSVSIHGSLFAFFQSAKGVRQGDPLSPYLFTIAMEPLSGILNRAAASGTIPFHPRCKKVNLSHLCFADDLLIFTEGSARALSGVRLILDKFHHLSGLQCNPDKCEVFFGGQSHQYKSIALHVSGFREGHLPVRYLGLPLTSGKLSSLDCALLVDKLTKRIRSWRACTLSYGGRLQLIESVLYSLIHYWMAVFIIPKKVIKAVQKACSDFLWHGDKTGKAKVAWEHIALPKREGGLGLKDLVSWNVACVARLLWLILMQGGSFWVAWITRYRLRGSSVWEVKRTAAGSWIWKQVLKVRSWLQFRMGLDSDGDVTWIGKKMIRFSVSTVWNTLRSRQPCVTWWKIVWGKFTLPRCRILAWLIIINRIPTKDKLKAWGVTVDDSCPLCSSSSESREHLFCECTFTLDYLSSLFRTTIHLPPKWDDMMLVMSSKAATNDNRSVLECSIWCWTTASIWRERCNRVFGTVTKQPELLASLTREEMCLFSNGNIEFQSLIQRIPELYRIISPQ</sequence>
<keyword evidence="1" id="KW-1133">Transmembrane helix</keyword>
<proteinExistence type="predicted"/>
<evidence type="ECO:0000259" key="2">
    <source>
        <dbReference type="PROSITE" id="PS50878"/>
    </source>
</evidence>
<keyword evidence="4" id="KW-1185">Reference proteome</keyword>
<dbReference type="PANTHER" id="PTHR33116:SF84">
    <property type="entry name" value="RNA-DIRECTED DNA POLYMERASE"/>
    <property type="match status" value="1"/>
</dbReference>
<accession>A0AAV2CDI6</accession>
<dbReference type="Pfam" id="PF13966">
    <property type="entry name" value="zf-RVT"/>
    <property type="match status" value="1"/>
</dbReference>
<dbReference type="InterPro" id="IPR026960">
    <property type="entry name" value="RVT-Znf"/>
</dbReference>
<keyword evidence="1" id="KW-0812">Transmembrane</keyword>
<dbReference type="EMBL" id="OZ034813">
    <property type="protein sequence ID" value="CAL1353946.1"/>
    <property type="molecule type" value="Genomic_DNA"/>
</dbReference>
<gene>
    <name evidence="3" type="ORF">LTRI10_LOCUS1807</name>
</gene>
<name>A0AAV2CDI6_9ROSI</name>
<evidence type="ECO:0000313" key="3">
    <source>
        <dbReference type="EMBL" id="CAL1353946.1"/>
    </source>
</evidence>
<dbReference type="SUPFAM" id="SSF56672">
    <property type="entry name" value="DNA/RNA polymerases"/>
    <property type="match status" value="1"/>
</dbReference>
<organism evidence="3 4">
    <name type="scientific">Linum trigynum</name>
    <dbReference type="NCBI Taxonomy" id="586398"/>
    <lineage>
        <taxon>Eukaryota</taxon>
        <taxon>Viridiplantae</taxon>
        <taxon>Streptophyta</taxon>
        <taxon>Embryophyta</taxon>
        <taxon>Tracheophyta</taxon>
        <taxon>Spermatophyta</taxon>
        <taxon>Magnoliopsida</taxon>
        <taxon>eudicotyledons</taxon>
        <taxon>Gunneridae</taxon>
        <taxon>Pentapetalae</taxon>
        <taxon>rosids</taxon>
        <taxon>fabids</taxon>
        <taxon>Malpighiales</taxon>
        <taxon>Linaceae</taxon>
        <taxon>Linum</taxon>
    </lineage>
</organism>
<feature type="transmembrane region" description="Helical" evidence="1">
    <location>
        <begin position="41"/>
        <end position="63"/>
    </location>
</feature>
<dbReference type="CDD" id="cd01650">
    <property type="entry name" value="RT_nLTR_like"/>
    <property type="match status" value="1"/>
</dbReference>
<dbReference type="Pfam" id="PF00078">
    <property type="entry name" value="RVT_1"/>
    <property type="match status" value="1"/>
</dbReference>
<dbReference type="Proteomes" id="UP001497516">
    <property type="component" value="Chromosome 1"/>
</dbReference>
<feature type="domain" description="Reverse transcriptase" evidence="2">
    <location>
        <begin position="1"/>
        <end position="189"/>
    </location>
</feature>
<keyword evidence="1" id="KW-0472">Membrane</keyword>
<evidence type="ECO:0000313" key="4">
    <source>
        <dbReference type="Proteomes" id="UP001497516"/>
    </source>
</evidence>
<dbReference type="AlphaFoldDB" id="A0AAV2CDI6"/>
<evidence type="ECO:0000256" key="1">
    <source>
        <dbReference type="SAM" id="Phobius"/>
    </source>
</evidence>